<dbReference type="EMBL" id="MN738930">
    <property type="protein sequence ID" value="QHT32075.1"/>
    <property type="molecule type" value="Genomic_DNA"/>
</dbReference>
<evidence type="ECO:0000313" key="1">
    <source>
        <dbReference type="EMBL" id="QHT32075.1"/>
    </source>
</evidence>
<name>A0A6C0EXV4_9ZZZZ</name>
<reference evidence="1" key="1">
    <citation type="journal article" date="2020" name="Nature">
        <title>Giant virus diversity and host interactions through global metagenomics.</title>
        <authorList>
            <person name="Schulz F."/>
            <person name="Roux S."/>
            <person name="Paez-Espino D."/>
            <person name="Jungbluth S."/>
            <person name="Walsh D.A."/>
            <person name="Denef V.J."/>
            <person name="McMahon K.D."/>
            <person name="Konstantinidis K.T."/>
            <person name="Eloe-Fadrosh E.A."/>
            <person name="Kyrpides N.C."/>
            <person name="Woyke T."/>
        </authorList>
    </citation>
    <scope>NUCLEOTIDE SEQUENCE</scope>
    <source>
        <strain evidence="1">GVMAG-M-3300009159-65</strain>
    </source>
</reference>
<dbReference type="AlphaFoldDB" id="A0A6C0EXV4"/>
<proteinExistence type="predicted"/>
<sequence length="449" mass="51086">MSININIEDYTMDELFSLLSINVDSKSDYTTITKQITDSADTYISTFEKLNKRDIVNFFKEVKTSLLGVTQNQTIQEQNILTYSNTYNPNKPYVTSIDTTSMFNSNNGAGNPIHRKTVSKLLNIDSRFRENYFITSSSDYMIDLPYPIHNVTELTLSDLEIPSTYYAINTANQSNYFWLNCSDSSDNDYFLYIVVPDGNYYFDTLIGLINAIISKFGLPFSVIFNLSYKNLGGVGDGNGLTNIGVNLADISSNEQIEMTHLEINFEAPPLLNVTTSSIFMKSGTDHHTHTYDSIDANKINTYFLKSQINFQQRLGWMLGYRKPIYKDAVMDTLGQLFYTSESIMDLLGPQYLFLLVDDFNKNINSNFFTSSINGLLPSTIIARIAIKSPAFNIQSQNDFSVYSESRYYYGPVNINKLHIKIIDDFGRPLNLNNKDFSFTLRLTTVYSVT</sequence>
<protein>
    <submittedName>
        <fullName evidence="1">Uncharacterized protein</fullName>
    </submittedName>
</protein>
<organism evidence="1">
    <name type="scientific">viral metagenome</name>
    <dbReference type="NCBI Taxonomy" id="1070528"/>
    <lineage>
        <taxon>unclassified sequences</taxon>
        <taxon>metagenomes</taxon>
        <taxon>organismal metagenomes</taxon>
    </lineage>
</organism>
<accession>A0A6C0EXV4</accession>